<comment type="caution">
    <text evidence="1">The sequence shown here is derived from an EMBL/GenBank/DDBJ whole genome shotgun (WGS) entry which is preliminary data.</text>
</comment>
<reference evidence="1 2" key="1">
    <citation type="submission" date="2019-09" db="EMBL/GenBank/DDBJ databases">
        <title>Draft genome sequencing and comparative genomics of hatchery-associated Vibrios.</title>
        <authorList>
            <person name="Kehlet-Delgado H."/>
            <person name="Mueller R.S."/>
        </authorList>
    </citation>
    <scope>NUCLEOTIDE SEQUENCE [LARGE SCALE GENOMIC DNA]</scope>
    <source>
        <strain evidence="1 2">99-70-13A3</strain>
    </source>
</reference>
<gene>
    <name evidence="1" type="ORF">F0234_14730</name>
</gene>
<evidence type="ECO:0000313" key="2">
    <source>
        <dbReference type="Proteomes" id="UP000519158"/>
    </source>
</evidence>
<name>A0A7Y4D7A4_VIBSP</name>
<protein>
    <recommendedName>
        <fullName evidence="3">Uracil-DNA glycosylase-like domain-containing protein</fullName>
    </recommendedName>
</protein>
<dbReference type="RefSeq" id="WP_065101053.1">
    <property type="nucleotide sequence ID" value="NZ_CAWPOP010000004.1"/>
</dbReference>
<dbReference type="AlphaFoldDB" id="A0A7Y4D7A4"/>
<dbReference type="Proteomes" id="UP000519158">
    <property type="component" value="Unassembled WGS sequence"/>
</dbReference>
<sequence length="218" mass="25531">MNFDKWKKRDIHKGAFFIADGILDKGAWGKSKVKVLFLMKEAYESDEDSTKEWNLNDYLRETPLSSLSKTMWWSIAQWLKGINHLHEHGNLLPFDQGFKNDPSLNEVFRSCAIINLKKSGGISRSSDENIKKYVESDWDLIWMQIEEINPDLIICGSTYPLIASKLETPKHSHEWFYEANGYKFLDYWHPAAQWPYKIKYYSILSALSQSAEKWIPKT</sequence>
<evidence type="ECO:0000313" key="1">
    <source>
        <dbReference type="EMBL" id="NOJ14016.1"/>
    </source>
</evidence>
<dbReference type="EMBL" id="VTXL01000012">
    <property type="protein sequence ID" value="NOJ14016.1"/>
    <property type="molecule type" value="Genomic_DNA"/>
</dbReference>
<evidence type="ECO:0008006" key="3">
    <source>
        <dbReference type="Google" id="ProtNLM"/>
    </source>
</evidence>
<proteinExistence type="predicted"/>
<accession>A0A7Y4D7A4</accession>
<organism evidence="1 2">
    <name type="scientific">Vibrio splendidus</name>
    <dbReference type="NCBI Taxonomy" id="29497"/>
    <lineage>
        <taxon>Bacteria</taxon>
        <taxon>Pseudomonadati</taxon>
        <taxon>Pseudomonadota</taxon>
        <taxon>Gammaproteobacteria</taxon>
        <taxon>Vibrionales</taxon>
        <taxon>Vibrionaceae</taxon>
        <taxon>Vibrio</taxon>
    </lineage>
</organism>